<dbReference type="AlphaFoldDB" id="A0A0A2XNJ7"/>
<accession>A0A0A2XNJ7</accession>
<dbReference type="Pfam" id="PF04860">
    <property type="entry name" value="Phage_portal"/>
    <property type="match status" value="1"/>
</dbReference>
<organism evidence="1 2">
    <name type="scientific">Gallibacterium anatis</name>
    <dbReference type="NCBI Taxonomy" id="750"/>
    <lineage>
        <taxon>Bacteria</taxon>
        <taxon>Pseudomonadati</taxon>
        <taxon>Pseudomonadota</taxon>
        <taxon>Gammaproteobacteria</taxon>
        <taxon>Pasteurellales</taxon>
        <taxon>Pasteurellaceae</taxon>
        <taxon>Gallibacterium</taxon>
    </lineage>
</organism>
<proteinExistence type="predicted"/>
<dbReference type="EMBL" id="JPXS01000011">
    <property type="protein sequence ID" value="KGQ33951.1"/>
    <property type="molecule type" value="Genomic_DNA"/>
</dbReference>
<reference evidence="1 2" key="1">
    <citation type="submission" date="2014-08" db="EMBL/GenBank/DDBJ databases">
        <title>Chaperone-usher fimbriae in a diverse selection of Gallibacterium genomes.</title>
        <authorList>
            <person name="Kudirkiene E."/>
            <person name="Bager R.J."/>
            <person name="Johnson T.J."/>
            <person name="Bojesen A.M."/>
        </authorList>
    </citation>
    <scope>NUCLEOTIDE SEQUENCE [LARGE SCALE GENOMIC DNA]</scope>
    <source>
        <strain evidence="1 2">20558/3kl.</strain>
    </source>
</reference>
<name>A0A0A2XNJ7_9PAST</name>
<gene>
    <name evidence="1" type="ORF">JP32_01950</name>
</gene>
<comment type="caution">
    <text evidence="1">The sequence shown here is derived from an EMBL/GenBank/DDBJ whole genome shotgun (WGS) entry which is preliminary data.</text>
</comment>
<dbReference type="RefSeq" id="WP_039083455.1">
    <property type="nucleotide sequence ID" value="NZ_JPXS01000011.1"/>
</dbReference>
<evidence type="ECO:0000313" key="1">
    <source>
        <dbReference type="EMBL" id="KGQ33951.1"/>
    </source>
</evidence>
<dbReference type="InterPro" id="IPR006427">
    <property type="entry name" value="Portal_HK97"/>
</dbReference>
<dbReference type="NCBIfam" id="TIGR01537">
    <property type="entry name" value="portal_HK97"/>
    <property type="match status" value="1"/>
</dbReference>
<dbReference type="InterPro" id="IPR006944">
    <property type="entry name" value="Phage/GTA_portal"/>
</dbReference>
<evidence type="ECO:0000313" key="2">
    <source>
        <dbReference type="Proteomes" id="UP000030526"/>
    </source>
</evidence>
<protein>
    <submittedName>
        <fullName evidence="1">Phage portal protein</fullName>
    </submittedName>
</protein>
<dbReference type="Proteomes" id="UP000030526">
    <property type="component" value="Unassembled WGS sequence"/>
</dbReference>
<sequence>MSTETLNDVGWWSRFYTRWFGGGKRLDKGGVVEPFISQTTNTGAVVDAETALKLSAVWACVKLRSQTIASLPLHLKDKDSAIALKHPLYHIIHDSPNADMSASEYWEAQIASLDLWGNAYSRINRANGRIISLEVLDPQYMQVKRNAFGEIIYNYTKENADGGSYREDDILHFRGFTLDGLIGLSPIRYQAQCMGMQIAANSAAGNAFKNNLKAGGFIKTGERVLSDENRTLLREALSQFGQPENAGKWMVLEAGMEPATMAGSWINPMDAQLLESRYFGIEEICRAFSVPPQLIYSSDKASSWASSSEQINLNFLTYSLAPTLRRIEQTITRKLLKPIDRSVYSPVFSVEGLLRADSAGRASFYSQMLQNGVMTRNEVRRLENLPPMPGGDVLTVQLNLTSIDKIGEQNNEQN</sequence>